<keyword evidence="3" id="KW-0813">Transport</keyword>
<evidence type="ECO:0000256" key="16">
    <source>
        <dbReference type="SAM" id="Phobius"/>
    </source>
</evidence>
<dbReference type="PROSITE" id="PS50857">
    <property type="entry name" value="COX2_CUA"/>
    <property type="match status" value="1"/>
</dbReference>
<dbReference type="PROSITE" id="PS51257">
    <property type="entry name" value="PROKAR_LIPOPROTEIN"/>
    <property type="match status" value="1"/>
</dbReference>
<feature type="transmembrane region" description="Helical" evidence="16">
    <location>
        <begin position="49"/>
        <end position="71"/>
    </location>
</feature>
<keyword evidence="12 16" id="KW-0472">Membrane</keyword>
<evidence type="ECO:0000256" key="9">
    <source>
        <dbReference type="ARBA" id="ARBA00022989"/>
    </source>
</evidence>
<evidence type="ECO:0000256" key="13">
    <source>
        <dbReference type="ARBA" id="ARBA00024688"/>
    </source>
</evidence>
<dbReference type="NCBIfam" id="TIGR02866">
    <property type="entry name" value="CoxB"/>
    <property type="match status" value="1"/>
</dbReference>
<evidence type="ECO:0000256" key="2">
    <source>
        <dbReference type="ARBA" id="ARBA00007866"/>
    </source>
</evidence>
<accession>A0A0F6W027</accession>
<keyword evidence="8" id="KW-0249">Electron transport</keyword>
<dbReference type="InterPro" id="IPR008972">
    <property type="entry name" value="Cupredoxin"/>
</dbReference>
<dbReference type="PANTHER" id="PTHR22888">
    <property type="entry name" value="CYTOCHROME C OXIDASE, SUBUNIT II"/>
    <property type="match status" value="1"/>
</dbReference>
<dbReference type="SUPFAM" id="SSF46626">
    <property type="entry name" value="Cytochrome c"/>
    <property type="match status" value="1"/>
</dbReference>
<dbReference type="GO" id="GO:0020037">
    <property type="term" value="F:heme binding"/>
    <property type="evidence" value="ECO:0007669"/>
    <property type="project" value="InterPro"/>
</dbReference>
<dbReference type="InterPro" id="IPR002429">
    <property type="entry name" value="CcO_II-like_C"/>
</dbReference>
<reference evidence="19 20" key="1">
    <citation type="submission" date="2015-03" db="EMBL/GenBank/DDBJ databases">
        <title>Genome assembly of Sandaracinus amylolyticus DSM 53668.</title>
        <authorList>
            <person name="Sharma G."/>
            <person name="Subramanian S."/>
        </authorList>
    </citation>
    <scope>NUCLEOTIDE SEQUENCE [LARGE SCALE GENOMIC DNA]</scope>
    <source>
        <strain evidence="19 20">DSM 53668</strain>
    </source>
</reference>
<evidence type="ECO:0000313" key="19">
    <source>
        <dbReference type="EMBL" id="AKF04011.1"/>
    </source>
</evidence>
<evidence type="ECO:0000259" key="17">
    <source>
        <dbReference type="PROSITE" id="PS50857"/>
    </source>
</evidence>
<evidence type="ECO:0000256" key="10">
    <source>
        <dbReference type="ARBA" id="ARBA00023004"/>
    </source>
</evidence>
<dbReference type="EMBL" id="CP011125">
    <property type="protein sequence ID" value="AKF04011.1"/>
    <property type="molecule type" value="Genomic_DNA"/>
</dbReference>
<feature type="transmembrane region" description="Helical" evidence="16">
    <location>
        <begin position="83"/>
        <end position="107"/>
    </location>
</feature>
<keyword evidence="5" id="KW-0679">Respiratory chain</keyword>
<protein>
    <recommendedName>
        <fullName evidence="14">Cytochrome aa3 subunit 2</fullName>
    </recommendedName>
</protein>
<feature type="domain" description="Cytochrome oxidase subunit II copper A binding" evidence="17">
    <location>
        <begin position="116"/>
        <end position="231"/>
    </location>
</feature>
<keyword evidence="9 16" id="KW-1133">Transmembrane helix</keyword>
<dbReference type="InterPro" id="IPR036909">
    <property type="entry name" value="Cyt_c-like_dom_sf"/>
</dbReference>
<dbReference type="InterPro" id="IPR009056">
    <property type="entry name" value="Cyt_c-like_dom"/>
</dbReference>
<dbReference type="AlphaFoldDB" id="A0A0F6W027"/>
<dbReference type="GO" id="GO:0016491">
    <property type="term" value="F:oxidoreductase activity"/>
    <property type="evidence" value="ECO:0007669"/>
    <property type="project" value="InterPro"/>
</dbReference>
<dbReference type="GO" id="GO:0004129">
    <property type="term" value="F:cytochrome-c oxidase activity"/>
    <property type="evidence" value="ECO:0007669"/>
    <property type="project" value="InterPro"/>
</dbReference>
<dbReference type="Proteomes" id="UP000034883">
    <property type="component" value="Chromosome"/>
</dbReference>
<dbReference type="STRING" id="927083.DB32_001160"/>
<evidence type="ECO:0000256" key="6">
    <source>
        <dbReference type="ARBA" id="ARBA00022692"/>
    </source>
</evidence>
<dbReference type="PROSITE" id="PS00078">
    <property type="entry name" value="COX2"/>
    <property type="match status" value="1"/>
</dbReference>
<dbReference type="Gene3D" id="2.60.40.420">
    <property type="entry name" value="Cupredoxins - blue copper proteins"/>
    <property type="match status" value="1"/>
</dbReference>
<evidence type="ECO:0000256" key="4">
    <source>
        <dbReference type="ARBA" id="ARBA00022617"/>
    </source>
</evidence>
<organism evidence="19 20">
    <name type="scientific">Sandaracinus amylolyticus</name>
    <dbReference type="NCBI Taxonomy" id="927083"/>
    <lineage>
        <taxon>Bacteria</taxon>
        <taxon>Pseudomonadati</taxon>
        <taxon>Myxococcota</taxon>
        <taxon>Polyangia</taxon>
        <taxon>Polyangiales</taxon>
        <taxon>Sandaracinaceae</taxon>
        <taxon>Sandaracinus</taxon>
    </lineage>
</organism>
<dbReference type="Pfam" id="PF00034">
    <property type="entry name" value="Cytochrom_C"/>
    <property type="match status" value="1"/>
</dbReference>
<evidence type="ECO:0000256" key="7">
    <source>
        <dbReference type="ARBA" id="ARBA00022723"/>
    </source>
</evidence>
<evidence type="ECO:0000256" key="12">
    <source>
        <dbReference type="ARBA" id="ARBA00023136"/>
    </source>
</evidence>
<evidence type="ECO:0000256" key="5">
    <source>
        <dbReference type="ARBA" id="ARBA00022660"/>
    </source>
</evidence>
<dbReference type="PROSITE" id="PS51007">
    <property type="entry name" value="CYTC"/>
    <property type="match status" value="1"/>
</dbReference>
<evidence type="ECO:0000256" key="15">
    <source>
        <dbReference type="PROSITE-ProRule" id="PRU00433"/>
    </source>
</evidence>
<keyword evidence="10 15" id="KW-0408">Iron</keyword>
<dbReference type="InterPro" id="IPR014222">
    <property type="entry name" value="Cyt_c_oxidase_su2"/>
</dbReference>
<evidence type="ECO:0000259" key="18">
    <source>
        <dbReference type="PROSITE" id="PS51007"/>
    </source>
</evidence>
<name>A0A0F6W027_9BACT</name>
<dbReference type="SUPFAM" id="SSF49503">
    <property type="entry name" value="Cupredoxins"/>
    <property type="match status" value="1"/>
</dbReference>
<proteinExistence type="inferred from homology"/>
<feature type="domain" description="Cytochrome c" evidence="18">
    <location>
        <begin position="242"/>
        <end position="334"/>
    </location>
</feature>
<sequence>MERGGEVTRGALGTASAALVLAVGCRGPQSALDPGGREAAQLADLFWLMTWGSAVVWLASVGLAVYAAYVPRAPISTDAANRLVVVFGAVIPTLVLGALLVHGLGMIPGLLAPAPRGALEIEVVGEQWWWRVRHRDADGRIVESANELRLPAGVPVQLSLETRDVIHAFWIPALGGKVDMIPGRRTQLRLEPTRPGVYRGVCAEYCGTSHTWMAFAAIVETQRDHEAWLAHELGDALEPTTAIARRGASLFLENGCSACHAIRGTAADGTVGPDLTHVGSRHTIGAGRLDRGPEALRRWIADPERLKSGVHMPAFEMLPGDELDALAAYLESLR</sequence>
<dbReference type="PANTHER" id="PTHR22888:SF9">
    <property type="entry name" value="CYTOCHROME C OXIDASE SUBUNIT 2"/>
    <property type="match status" value="1"/>
</dbReference>
<evidence type="ECO:0000256" key="8">
    <source>
        <dbReference type="ARBA" id="ARBA00022982"/>
    </source>
</evidence>
<gene>
    <name evidence="19" type="ORF">DB32_001160</name>
</gene>
<keyword evidence="7 15" id="KW-0479">Metal-binding</keyword>
<dbReference type="InterPro" id="IPR034236">
    <property type="entry name" value="CuRO_CcO_Caa3_II"/>
</dbReference>
<evidence type="ECO:0000256" key="3">
    <source>
        <dbReference type="ARBA" id="ARBA00022448"/>
    </source>
</evidence>
<evidence type="ECO:0000256" key="1">
    <source>
        <dbReference type="ARBA" id="ARBA00004141"/>
    </source>
</evidence>
<comment type="similarity">
    <text evidence="2">Belongs to the cytochrome c oxidase subunit 2 family.</text>
</comment>
<comment type="function">
    <text evidence="13">Subunits I and II form the functional core of the enzyme complex. Electrons originating in cytochrome c are transferred via heme a and Cu(A) to the binuclear center formed by heme a3 and Cu(B).</text>
</comment>
<evidence type="ECO:0000256" key="14">
    <source>
        <dbReference type="ARBA" id="ARBA00031399"/>
    </source>
</evidence>
<dbReference type="Pfam" id="PF00116">
    <property type="entry name" value="COX2"/>
    <property type="match status" value="1"/>
</dbReference>
<dbReference type="GO" id="GO:0042773">
    <property type="term" value="P:ATP synthesis coupled electron transport"/>
    <property type="evidence" value="ECO:0007669"/>
    <property type="project" value="TreeGrafter"/>
</dbReference>
<dbReference type="GO" id="GO:0016020">
    <property type="term" value="C:membrane"/>
    <property type="evidence" value="ECO:0007669"/>
    <property type="project" value="UniProtKB-SubCell"/>
</dbReference>
<dbReference type="KEGG" id="samy:DB32_001160"/>
<dbReference type="InterPro" id="IPR001505">
    <property type="entry name" value="Copper_CuA"/>
</dbReference>
<keyword evidence="20" id="KW-1185">Reference proteome</keyword>
<keyword evidence="6 16" id="KW-0812">Transmembrane</keyword>
<dbReference type="CDD" id="cd04213">
    <property type="entry name" value="CuRO_CcO_Caa3_II"/>
    <property type="match status" value="1"/>
</dbReference>
<keyword evidence="4 15" id="KW-0349">Heme</keyword>
<evidence type="ECO:0000256" key="11">
    <source>
        <dbReference type="ARBA" id="ARBA00023008"/>
    </source>
</evidence>
<dbReference type="GO" id="GO:0005507">
    <property type="term" value="F:copper ion binding"/>
    <property type="evidence" value="ECO:0007669"/>
    <property type="project" value="InterPro"/>
</dbReference>
<keyword evidence="11" id="KW-0186">Copper</keyword>
<evidence type="ECO:0000313" key="20">
    <source>
        <dbReference type="Proteomes" id="UP000034883"/>
    </source>
</evidence>
<comment type="subcellular location">
    <subcellularLocation>
        <location evidence="1">Membrane</location>
        <topology evidence="1">Multi-pass membrane protein</topology>
    </subcellularLocation>
</comment>
<dbReference type="InterPro" id="IPR045187">
    <property type="entry name" value="CcO_II"/>
</dbReference>